<proteinExistence type="predicted"/>
<reference evidence="2" key="1">
    <citation type="journal article" date="2024" name="Front. Bioeng. Biotechnol.">
        <title>Genome-scale model development and genomic sequencing of the oleaginous clade Lipomyces.</title>
        <authorList>
            <person name="Czajka J.J."/>
            <person name="Han Y."/>
            <person name="Kim J."/>
            <person name="Mondo S.J."/>
            <person name="Hofstad B.A."/>
            <person name="Robles A."/>
            <person name="Haridas S."/>
            <person name="Riley R."/>
            <person name="LaButti K."/>
            <person name="Pangilinan J."/>
            <person name="Andreopoulos W."/>
            <person name="Lipzen A."/>
            <person name="Yan J."/>
            <person name="Wang M."/>
            <person name="Ng V."/>
            <person name="Grigoriev I.V."/>
            <person name="Spatafora J.W."/>
            <person name="Magnuson J.K."/>
            <person name="Baker S.E."/>
            <person name="Pomraning K.R."/>
        </authorList>
    </citation>
    <scope>NUCLEOTIDE SEQUENCE [LARGE SCALE GENOMIC DNA]</scope>
    <source>
        <strain evidence="2">CBS 10300</strain>
    </source>
</reference>
<name>A0ACC3TQQ5_9ASCO</name>
<evidence type="ECO:0000313" key="2">
    <source>
        <dbReference type="Proteomes" id="UP001489719"/>
    </source>
</evidence>
<comment type="caution">
    <text evidence="1">The sequence shown here is derived from an EMBL/GenBank/DDBJ whole genome shotgun (WGS) entry which is preliminary data.</text>
</comment>
<dbReference type="Proteomes" id="UP001489719">
    <property type="component" value="Unassembled WGS sequence"/>
</dbReference>
<organism evidence="1 2">
    <name type="scientific">Lipomyces orientalis</name>
    <dbReference type="NCBI Taxonomy" id="1233043"/>
    <lineage>
        <taxon>Eukaryota</taxon>
        <taxon>Fungi</taxon>
        <taxon>Dikarya</taxon>
        <taxon>Ascomycota</taxon>
        <taxon>Saccharomycotina</taxon>
        <taxon>Lipomycetes</taxon>
        <taxon>Lipomycetales</taxon>
        <taxon>Lipomycetaceae</taxon>
        <taxon>Lipomyces</taxon>
    </lineage>
</organism>
<accession>A0ACC3TQQ5</accession>
<sequence length="159" mass="16822">MSNSPTAPGSIQPSPSRPCSKPATYIDFVNPLLWVLLTNLAFSLGPSILHASHAAANTQDLMIAFGVVLFLISKLVEAVAVADLLASSPSLSSRTVTTAILLAAHVGLLAPMFISELSLFARFTFMLWSVTLGAFFGICLGVGRSEFGSKKVQRVIKAD</sequence>
<protein>
    <submittedName>
        <fullName evidence="1">Uncharacterized protein</fullName>
    </submittedName>
</protein>
<dbReference type="EMBL" id="MU970060">
    <property type="protein sequence ID" value="KAK9323555.1"/>
    <property type="molecule type" value="Genomic_DNA"/>
</dbReference>
<keyword evidence="2" id="KW-1185">Reference proteome</keyword>
<evidence type="ECO:0000313" key="1">
    <source>
        <dbReference type="EMBL" id="KAK9323555.1"/>
    </source>
</evidence>
<gene>
    <name evidence="1" type="ORF">V1517DRAFT_307010</name>
</gene>